<evidence type="ECO:0000313" key="3">
    <source>
        <dbReference type="Proteomes" id="UP000186058"/>
    </source>
</evidence>
<proteinExistence type="predicted"/>
<dbReference type="SUPFAM" id="SSF51695">
    <property type="entry name" value="PLC-like phosphodiesterases"/>
    <property type="match status" value="1"/>
</dbReference>
<name>A0ABX3EIV5_9BACL</name>
<comment type="caution">
    <text evidence="2">The sequence shown here is derived from an EMBL/GenBank/DDBJ whole genome shotgun (WGS) entry which is preliminary data.</text>
</comment>
<dbReference type="Proteomes" id="UP000186058">
    <property type="component" value="Unassembled WGS sequence"/>
</dbReference>
<protein>
    <recommendedName>
        <fullName evidence="1">GP-PDE domain-containing protein</fullName>
    </recommendedName>
</protein>
<evidence type="ECO:0000259" key="1">
    <source>
        <dbReference type="Pfam" id="PF03009"/>
    </source>
</evidence>
<keyword evidence="3" id="KW-1185">Reference proteome</keyword>
<dbReference type="RefSeq" id="WP_083607027.1">
    <property type="nucleotide sequence ID" value="NZ_LVWI01000074.1"/>
</dbReference>
<accession>A0ABX3EIV5</accession>
<dbReference type="InterPro" id="IPR030395">
    <property type="entry name" value="GP_PDE_dom"/>
</dbReference>
<dbReference type="EMBL" id="LVWI01000074">
    <property type="protein sequence ID" value="OKP81736.1"/>
    <property type="molecule type" value="Genomic_DNA"/>
</dbReference>
<gene>
    <name evidence="2" type="ORF">A3844_25475</name>
</gene>
<dbReference type="InterPro" id="IPR017946">
    <property type="entry name" value="PLC-like_Pdiesterase_TIM-brl"/>
</dbReference>
<reference evidence="2 3" key="1">
    <citation type="submission" date="2016-03" db="EMBL/GenBank/DDBJ databases">
        <authorList>
            <person name="Sant'Anna F.H."/>
            <person name="Ambrosini A."/>
            <person name="Souza R."/>
            <person name="Bach E."/>
            <person name="Fernandes G."/>
            <person name="Balsanelli E."/>
            <person name="Baura V.A."/>
            <person name="Souza E.M."/>
            <person name="Passaglia L."/>
        </authorList>
    </citation>
    <scope>NUCLEOTIDE SEQUENCE [LARGE SCALE GENOMIC DNA]</scope>
    <source>
        <strain evidence="2 3">P26E</strain>
    </source>
</reference>
<evidence type="ECO:0000313" key="2">
    <source>
        <dbReference type="EMBL" id="OKP81736.1"/>
    </source>
</evidence>
<dbReference type="Pfam" id="PF03009">
    <property type="entry name" value="GDPD"/>
    <property type="match status" value="1"/>
</dbReference>
<organism evidence="2 3">
    <name type="scientific">Paenibacillus helianthi</name>
    <dbReference type="NCBI Taxonomy" id="1349432"/>
    <lineage>
        <taxon>Bacteria</taxon>
        <taxon>Bacillati</taxon>
        <taxon>Bacillota</taxon>
        <taxon>Bacilli</taxon>
        <taxon>Bacillales</taxon>
        <taxon>Paenibacillaceae</taxon>
        <taxon>Paenibacillus</taxon>
    </lineage>
</organism>
<dbReference type="Gene3D" id="3.20.20.190">
    <property type="entry name" value="Phosphatidylinositol (PI) phosphodiesterase"/>
    <property type="match status" value="1"/>
</dbReference>
<sequence>MKKTKGIATAVMIFALISVLVITLGDPDKELATGFASHRIVAHAMGGINGHTYTNTLEAFAANYEQGSRIFEADLLLTTDEQLVARHEWTHNMSKLLGQQTILPAAKQGTVLNYAQFMDSPILNIY</sequence>
<feature type="domain" description="GP-PDE" evidence="1">
    <location>
        <begin position="53"/>
        <end position="96"/>
    </location>
</feature>